<proteinExistence type="predicted"/>
<name>A0AAN9GQX7_9CAEN</name>
<dbReference type="Proteomes" id="UP001374579">
    <property type="component" value="Unassembled WGS sequence"/>
</dbReference>
<keyword evidence="3 9" id="KW-1133">Transmembrane helix</keyword>
<feature type="region of interest" description="Disordered" evidence="8">
    <location>
        <begin position="254"/>
        <end position="310"/>
    </location>
</feature>
<dbReference type="EMBL" id="JBAMIC010000001">
    <property type="protein sequence ID" value="KAK7115640.1"/>
    <property type="molecule type" value="Genomic_DNA"/>
</dbReference>
<organism evidence="11 12">
    <name type="scientific">Littorina saxatilis</name>
    <dbReference type="NCBI Taxonomy" id="31220"/>
    <lineage>
        <taxon>Eukaryota</taxon>
        <taxon>Metazoa</taxon>
        <taxon>Spiralia</taxon>
        <taxon>Lophotrochozoa</taxon>
        <taxon>Mollusca</taxon>
        <taxon>Gastropoda</taxon>
        <taxon>Caenogastropoda</taxon>
        <taxon>Littorinimorpha</taxon>
        <taxon>Littorinoidea</taxon>
        <taxon>Littorinidae</taxon>
        <taxon>Littorina</taxon>
    </lineage>
</organism>
<evidence type="ECO:0000259" key="10">
    <source>
        <dbReference type="PROSITE" id="PS50262"/>
    </source>
</evidence>
<dbReference type="Pfam" id="PF00001">
    <property type="entry name" value="7tm_1"/>
    <property type="match status" value="1"/>
</dbReference>
<evidence type="ECO:0000256" key="4">
    <source>
        <dbReference type="ARBA" id="ARBA00023040"/>
    </source>
</evidence>
<dbReference type="PROSITE" id="PS00237">
    <property type="entry name" value="G_PROTEIN_RECEP_F1_1"/>
    <property type="match status" value="1"/>
</dbReference>
<keyword evidence="4" id="KW-0297">G-protein coupled receptor</keyword>
<dbReference type="PANTHER" id="PTHR24243:SF233">
    <property type="entry name" value="THYROTROPIN-RELEASING HORMONE RECEPTOR"/>
    <property type="match status" value="1"/>
</dbReference>
<evidence type="ECO:0000256" key="6">
    <source>
        <dbReference type="ARBA" id="ARBA00023170"/>
    </source>
</evidence>
<reference evidence="11 12" key="1">
    <citation type="submission" date="2024-02" db="EMBL/GenBank/DDBJ databases">
        <title>Chromosome-scale genome assembly of the rough periwinkle Littorina saxatilis.</title>
        <authorList>
            <person name="De Jode A."/>
            <person name="Faria R."/>
            <person name="Formenti G."/>
            <person name="Sims Y."/>
            <person name="Smith T.P."/>
            <person name="Tracey A."/>
            <person name="Wood J.M.D."/>
            <person name="Zagrodzka Z.B."/>
            <person name="Johannesson K."/>
            <person name="Butlin R.K."/>
            <person name="Leder E.H."/>
        </authorList>
    </citation>
    <scope>NUCLEOTIDE SEQUENCE [LARGE SCALE GENOMIC DNA]</scope>
    <source>
        <strain evidence="11">Snail1</strain>
        <tissue evidence="11">Muscle</tissue>
    </source>
</reference>
<accession>A0AAN9GQX7</accession>
<evidence type="ECO:0000256" key="1">
    <source>
        <dbReference type="ARBA" id="ARBA00004141"/>
    </source>
</evidence>
<gene>
    <name evidence="11" type="ORF">V1264_001474</name>
</gene>
<dbReference type="AlphaFoldDB" id="A0AAN9GQX7"/>
<comment type="subcellular location">
    <subcellularLocation>
        <location evidence="1">Membrane</location>
        <topology evidence="1">Multi-pass membrane protein</topology>
    </subcellularLocation>
</comment>
<feature type="transmembrane region" description="Helical" evidence="9">
    <location>
        <begin position="322"/>
        <end position="346"/>
    </location>
</feature>
<sequence length="438" mass="48455">MDDSTLFLGANISASPIGPQAAAGDEEEHNVSLRSFIAIAEHHAPYAIFINKYVTPIWYVIGLTGNVISAFFWSSQRIRTCNTAAVYLTSLAVADFSYLALHIFYELEHPWLIHTLNVHGWCQLWNVLYMAATYFCVLLVCAFTCERFLSVCHPFKSERFGRTRSPRIILVLLLASIILGSPQAYFWQVTLGECKVRESEVVPESFYTIWNWCTDMLIFGALPALVLVLNICVLRKIRSAGRLRLSDSPVSQSGYTRVVGSTTKRGGSKTNGPGGGVGGGGEGVRSVKGGTTIPSSHTNSVNGTTTSTSGGSHNFTATTVTLLWVSFYLIFTTLPVTIVYAIQTAIPLGRPMPLEDMGKDPAWQTYISYYAARVIIREIGMSHHVGNVFIYLATSRRFRRQLSKLCSRRGWASTGDGHTETTNFHSMHPLQSRKISCR</sequence>
<evidence type="ECO:0000256" key="7">
    <source>
        <dbReference type="ARBA" id="ARBA00023224"/>
    </source>
</evidence>
<dbReference type="InterPro" id="IPR000276">
    <property type="entry name" value="GPCR_Rhodpsn"/>
</dbReference>
<feature type="transmembrane region" description="Helical" evidence="9">
    <location>
        <begin position="56"/>
        <end position="73"/>
    </location>
</feature>
<feature type="compositionally biased region" description="Polar residues" evidence="8">
    <location>
        <begin position="254"/>
        <end position="263"/>
    </location>
</feature>
<dbReference type="Gene3D" id="1.20.1070.10">
    <property type="entry name" value="Rhodopsin 7-helix transmembrane proteins"/>
    <property type="match status" value="1"/>
</dbReference>
<dbReference type="InterPro" id="IPR017452">
    <property type="entry name" value="GPCR_Rhodpsn_7TM"/>
</dbReference>
<evidence type="ECO:0000256" key="5">
    <source>
        <dbReference type="ARBA" id="ARBA00023136"/>
    </source>
</evidence>
<keyword evidence="6" id="KW-0675">Receptor</keyword>
<feature type="compositionally biased region" description="Gly residues" evidence="8">
    <location>
        <begin position="272"/>
        <end position="283"/>
    </location>
</feature>
<dbReference type="PROSITE" id="PS50262">
    <property type="entry name" value="G_PROTEIN_RECEP_F1_2"/>
    <property type="match status" value="1"/>
</dbReference>
<comment type="caution">
    <text evidence="11">The sequence shown here is derived from an EMBL/GenBank/DDBJ whole genome shotgun (WGS) entry which is preliminary data.</text>
</comment>
<evidence type="ECO:0000313" key="12">
    <source>
        <dbReference type="Proteomes" id="UP001374579"/>
    </source>
</evidence>
<evidence type="ECO:0000313" key="11">
    <source>
        <dbReference type="EMBL" id="KAK7115640.1"/>
    </source>
</evidence>
<keyword evidence="5 9" id="KW-0472">Membrane</keyword>
<dbReference type="GO" id="GO:0004930">
    <property type="term" value="F:G protein-coupled receptor activity"/>
    <property type="evidence" value="ECO:0007669"/>
    <property type="project" value="UniProtKB-KW"/>
</dbReference>
<protein>
    <recommendedName>
        <fullName evidence="10">G-protein coupled receptors family 1 profile domain-containing protein</fullName>
    </recommendedName>
</protein>
<dbReference type="SUPFAM" id="SSF81321">
    <property type="entry name" value="Family A G protein-coupled receptor-like"/>
    <property type="match status" value="1"/>
</dbReference>
<evidence type="ECO:0000256" key="9">
    <source>
        <dbReference type="SAM" id="Phobius"/>
    </source>
</evidence>
<feature type="transmembrane region" description="Helical" evidence="9">
    <location>
        <begin position="125"/>
        <end position="149"/>
    </location>
</feature>
<feature type="transmembrane region" description="Helical" evidence="9">
    <location>
        <begin position="169"/>
        <end position="189"/>
    </location>
</feature>
<evidence type="ECO:0000256" key="8">
    <source>
        <dbReference type="SAM" id="MobiDB-lite"/>
    </source>
</evidence>
<dbReference type="PANTHER" id="PTHR24243">
    <property type="entry name" value="G-PROTEIN COUPLED RECEPTOR"/>
    <property type="match status" value="1"/>
</dbReference>
<keyword evidence="12" id="KW-1185">Reference proteome</keyword>
<keyword evidence="7" id="KW-0807">Transducer</keyword>
<evidence type="ECO:0000256" key="3">
    <source>
        <dbReference type="ARBA" id="ARBA00022989"/>
    </source>
</evidence>
<evidence type="ECO:0000256" key="2">
    <source>
        <dbReference type="ARBA" id="ARBA00022692"/>
    </source>
</evidence>
<feature type="transmembrane region" description="Helical" evidence="9">
    <location>
        <begin position="85"/>
        <end position="105"/>
    </location>
</feature>
<feature type="transmembrane region" description="Helical" evidence="9">
    <location>
        <begin position="209"/>
        <end position="234"/>
    </location>
</feature>
<keyword evidence="2 9" id="KW-0812">Transmembrane</keyword>
<feature type="domain" description="G-protein coupled receptors family 1 profile" evidence="10">
    <location>
        <begin position="65"/>
        <end position="391"/>
    </location>
</feature>
<feature type="compositionally biased region" description="Low complexity" evidence="8">
    <location>
        <begin position="284"/>
        <end position="310"/>
    </location>
</feature>
<dbReference type="GO" id="GO:0005886">
    <property type="term" value="C:plasma membrane"/>
    <property type="evidence" value="ECO:0007669"/>
    <property type="project" value="TreeGrafter"/>
</dbReference>